<dbReference type="NCBIfam" id="TIGR02532">
    <property type="entry name" value="IV_pilin_GFxxxE"/>
    <property type="match status" value="1"/>
</dbReference>
<keyword evidence="3" id="KW-0812">Transmembrane</keyword>
<gene>
    <name evidence="4" type="ORF">CK501_12330</name>
</gene>
<keyword evidence="1" id="KW-0488">Methylation</keyword>
<dbReference type="InterPro" id="IPR012902">
    <property type="entry name" value="N_methyl_site"/>
</dbReference>
<reference evidence="4 5" key="1">
    <citation type="submission" date="2017-08" db="EMBL/GenBank/DDBJ databases">
        <title>Halovibrio sewagensis sp. nov., isolated from wastewater of high salinity.</title>
        <authorList>
            <person name="Dong X."/>
            <person name="Zhang G."/>
        </authorList>
    </citation>
    <scope>NUCLEOTIDE SEQUENCE [LARGE SCALE GENOMIC DNA]</scope>
    <source>
        <strain evidence="4 5">YL5-2</strain>
    </source>
</reference>
<feature type="region of interest" description="Disordered" evidence="2">
    <location>
        <begin position="119"/>
        <end position="151"/>
    </location>
</feature>
<sequence>MTGQWGEASSPVFEEKARVGGFTLIELMIVVAIIGIIAAIAFPTYQNHVERTRRTTAQGDLMELAQWMERRYSENFSYLNDDGNAPALPFSHSPREYDSGDAFYDISFSGNVDQNSFTLQAQPKNGQSGDDCGTLTLDNQGNRGADGSDCW</sequence>
<dbReference type="PANTHER" id="PTHR30093">
    <property type="entry name" value="GENERAL SECRETION PATHWAY PROTEIN G"/>
    <property type="match status" value="1"/>
</dbReference>
<keyword evidence="3" id="KW-0472">Membrane</keyword>
<dbReference type="GO" id="GO:0043683">
    <property type="term" value="P:type IV pilus assembly"/>
    <property type="evidence" value="ECO:0007669"/>
    <property type="project" value="InterPro"/>
</dbReference>
<dbReference type="SUPFAM" id="SSF54523">
    <property type="entry name" value="Pili subunits"/>
    <property type="match status" value="1"/>
</dbReference>
<feature type="transmembrane region" description="Helical" evidence="3">
    <location>
        <begin position="20"/>
        <end position="45"/>
    </location>
</feature>
<proteinExistence type="predicted"/>
<dbReference type="GO" id="GO:0015627">
    <property type="term" value="C:type II protein secretion system complex"/>
    <property type="evidence" value="ECO:0007669"/>
    <property type="project" value="InterPro"/>
</dbReference>
<dbReference type="OrthoDB" id="5296638at2"/>
<dbReference type="Pfam" id="PF16732">
    <property type="entry name" value="ComP_DUS"/>
    <property type="match status" value="1"/>
</dbReference>
<dbReference type="PROSITE" id="PS00409">
    <property type="entry name" value="PROKAR_NTER_METHYL"/>
    <property type="match status" value="1"/>
</dbReference>
<dbReference type="Proteomes" id="UP000218896">
    <property type="component" value="Unassembled WGS sequence"/>
</dbReference>
<name>A0A2A2F4R4_9GAMM</name>
<dbReference type="AlphaFoldDB" id="A0A2A2F4R4"/>
<dbReference type="RefSeq" id="WP_095618050.1">
    <property type="nucleotide sequence ID" value="NZ_NSKD01000006.1"/>
</dbReference>
<dbReference type="Gene3D" id="3.30.700.10">
    <property type="entry name" value="Glycoprotein, Type 4 Pilin"/>
    <property type="match status" value="1"/>
</dbReference>
<dbReference type="PANTHER" id="PTHR30093:SF47">
    <property type="entry name" value="TYPE IV PILUS NON-CORE MINOR PILIN PILE"/>
    <property type="match status" value="1"/>
</dbReference>
<feature type="compositionally biased region" description="Polar residues" evidence="2">
    <location>
        <begin position="119"/>
        <end position="128"/>
    </location>
</feature>
<organism evidence="4 5">
    <name type="scientific">Halovibrio salipaludis</name>
    <dbReference type="NCBI Taxonomy" id="2032626"/>
    <lineage>
        <taxon>Bacteria</taxon>
        <taxon>Pseudomonadati</taxon>
        <taxon>Pseudomonadota</taxon>
        <taxon>Gammaproteobacteria</taxon>
        <taxon>Oceanospirillales</taxon>
        <taxon>Halomonadaceae</taxon>
        <taxon>Halovibrio</taxon>
    </lineage>
</organism>
<dbReference type="PRINTS" id="PR00813">
    <property type="entry name" value="BCTERIALGSPG"/>
</dbReference>
<protein>
    <submittedName>
        <fullName evidence="4">Pilus assembly protein PilE</fullName>
    </submittedName>
</protein>
<dbReference type="EMBL" id="NSKD01000006">
    <property type="protein sequence ID" value="PAU79592.1"/>
    <property type="molecule type" value="Genomic_DNA"/>
</dbReference>
<keyword evidence="3" id="KW-1133">Transmembrane helix</keyword>
<evidence type="ECO:0000256" key="2">
    <source>
        <dbReference type="SAM" id="MobiDB-lite"/>
    </source>
</evidence>
<dbReference type="Pfam" id="PF07963">
    <property type="entry name" value="N_methyl"/>
    <property type="match status" value="1"/>
</dbReference>
<accession>A0A2A2F4R4</accession>
<evidence type="ECO:0000256" key="3">
    <source>
        <dbReference type="SAM" id="Phobius"/>
    </source>
</evidence>
<keyword evidence="5" id="KW-1185">Reference proteome</keyword>
<evidence type="ECO:0000256" key="1">
    <source>
        <dbReference type="ARBA" id="ARBA00022481"/>
    </source>
</evidence>
<dbReference type="GO" id="GO:0015628">
    <property type="term" value="P:protein secretion by the type II secretion system"/>
    <property type="evidence" value="ECO:0007669"/>
    <property type="project" value="InterPro"/>
</dbReference>
<dbReference type="InterPro" id="IPR031982">
    <property type="entry name" value="PilE-like"/>
</dbReference>
<evidence type="ECO:0000313" key="5">
    <source>
        <dbReference type="Proteomes" id="UP000218896"/>
    </source>
</evidence>
<dbReference type="InterPro" id="IPR045584">
    <property type="entry name" value="Pilin-like"/>
</dbReference>
<comment type="caution">
    <text evidence="4">The sequence shown here is derived from an EMBL/GenBank/DDBJ whole genome shotgun (WGS) entry which is preliminary data.</text>
</comment>
<evidence type="ECO:0000313" key="4">
    <source>
        <dbReference type="EMBL" id="PAU79592.1"/>
    </source>
</evidence>
<dbReference type="InterPro" id="IPR000983">
    <property type="entry name" value="Bac_GSPG_pilin"/>
</dbReference>